<sequence>MLSLSVSSDEEEKARSQRAKKPRTRKPSWSLIASSDVHTRRTLPVLASTQITTTSPVHKDLTRKRESGRALFHCPRFPLACRIMIMNFRWRNPRQRRRIQEPKTKPRLIHRNLVRNPSRFGPELRCPVSHSHLCHETRSSHPIFRFLYLINIGLCISLGRGFFMDGGNSLFNEREISLILPLPTGYLLLELELDLDLSIRQCIHCL</sequence>
<dbReference type="EMBL" id="JABBWG010000040">
    <property type="protein sequence ID" value="KAG1808000.1"/>
    <property type="molecule type" value="Genomic_DNA"/>
</dbReference>
<dbReference type="OrthoDB" id="2691788at2759"/>
<evidence type="ECO:0000313" key="2">
    <source>
        <dbReference type="EMBL" id="KAG1808000.1"/>
    </source>
</evidence>
<evidence type="ECO:0000256" key="1">
    <source>
        <dbReference type="SAM" id="MobiDB-lite"/>
    </source>
</evidence>
<dbReference type="RefSeq" id="XP_041188385.1">
    <property type="nucleotide sequence ID" value="XM_041343905.1"/>
</dbReference>
<proteinExistence type="predicted"/>
<gene>
    <name evidence="2" type="ORF">BJ212DRAFT_716597</name>
</gene>
<name>A0A9P7E0G7_9AGAM</name>
<protein>
    <submittedName>
        <fullName evidence="2">Uncharacterized protein</fullName>
    </submittedName>
</protein>
<accession>A0A9P7E0G7</accession>
<feature type="region of interest" description="Disordered" evidence="1">
    <location>
        <begin position="1"/>
        <end position="29"/>
    </location>
</feature>
<feature type="compositionally biased region" description="Basic residues" evidence="1">
    <location>
        <begin position="16"/>
        <end position="26"/>
    </location>
</feature>
<dbReference type="GeneID" id="64637921"/>
<organism evidence="2 3">
    <name type="scientific">Suillus subaureus</name>
    <dbReference type="NCBI Taxonomy" id="48587"/>
    <lineage>
        <taxon>Eukaryota</taxon>
        <taxon>Fungi</taxon>
        <taxon>Dikarya</taxon>
        <taxon>Basidiomycota</taxon>
        <taxon>Agaricomycotina</taxon>
        <taxon>Agaricomycetes</taxon>
        <taxon>Agaricomycetidae</taxon>
        <taxon>Boletales</taxon>
        <taxon>Suillineae</taxon>
        <taxon>Suillaceae</taxon>
        <taxon>Suillus</taxon>
    </lineage>
</organism>
<dbReference type="AlphaFoldDB" id="A0A9P7E0G7"/>
<evidence type="ECO:0000313" key="3">
    <source>
        <dbReference type="Proteomes" id="UP000807769"/>
    </source>
</evidence>
<dbReference type="Proteomes" id="UP000807769">
    <property type="component" value="Unassembled WGS sequence"/>
</dbReference>
<reference evidence="2" key="1">
    <citation type="journal article" date="2020" name="New Phytol.">
        <title>Comparative genomics reveals dynamic genome evolution in host specialist ectomycorrhizal fungi.</title>
        <authorList>
            <person name="Lofgren L.A."/>
            <person name="Nguyen N.H."/>
            <person name="Vilgalys R."/>
            <person name="Ruytinx J."/>
            <person name="Liao H.L."/>
            <person name="Branco S."/>
            <person name="Kuo A."/>
            <person name="LaButti K."/>
            <person name="Lipzen A."/>
            <person name="Andreopoulos W."/>
            <person name="Pangilinan J."/>
            <person name="Riley R."/>
            <person name="Hundley H."/>
            <person name="Na H."/>
            <person name="Barry K."/>
            <person name="Grigoriev I.V."/>
            <person name="Stajich J.E."/>
            <person name="Kennedy P.G."/>
        </authorList>
    </citation>
    <scope>NUCLEOTIDE SEQUENCE</scope>
    <source>
        <strain evidence="2">MN1</strain>
    </source>
</reference>
<keyword evidence="3" id="KW-1185">Reference proteome</keyword>
<comment type="caution">
    <text evidence="2">The sequence shown here is derived from an EMBL/GenBank/DDBJ whole genome shotgun (WGS) entry which is preliminary data.</text>
</comment>